<evidence type="ECO:0000313" key="2">
    <source>
        <dbReference type="Proteomes" id="UP001219525"/>
    </source>
</evidence>
<comment type="caution">
    <text evidence="1">The sequence shown here is derived from an EMBL/GenBank/DDBJ whole genome shotgun (WGS) entry which is preliminary data.</text>
</comment>
<accession>A0AAD6VTA6</accession>
<gene>
    <name evidence="1" type="ORF">GGX14DRAFT_388008</name>
</gene>
<evidence type="ECO:0000313" key="1">
    <source>
        <dbReference type="EMBL" id="KAJ7222177.1"/>
    </source>
</evidence>
<organism evidence="1 2">
    <name type="scientific">Mycena pura</name>
    <dbReference type="NCBI Taxonomy" id="153505"/>
    <lineage>
        <taxon>Eukaryota</taxon>
        <taxon>Fungi</taxon>
        <taxon>Dikarya</taxon>
        <taxon>Basidiomycota</taxon>
        <taxon>Agaricomycotina</taxon>
        <taxon>Agaricomycetes</taxon>
        <taxon>Agaricomycetidae</taxon>
        <taxon>Agaricales</taxon>
        <taxon>Marasmiineae</taxon>
        <taxon>Mycenaceae</taxon>
        <taxon>Mycena</taxon>
    </lineage>
</organism>
<dbReference type="EMBL" id="JARJCW010000007">
    <property type="protein sequence ID" value="KAJ7222177.1"/>
    <property type="molecule type" value="Genomic_DNA"/>
</dbReference>
<dbReference type="Proteomes" id="UP001219525">
    <property type="component" value="Unassembled WGS sequence"/>
</dbReference>
<dbReference type="AlphaFoldDB" id="A0AAD6VTA6"/>
<reference evidence="1" key="1">
    <citation type="submission" date="2023-03" db="EMBL/GenBank/DDBJ databases">
        <title>Massive genome expansion in bonnet fungi (Mycena s.s.) driven by repeated elements and novel gene families across ecological guilds.</title>
        <authorList>
            <consortium name="Lawrence Berkeley National Laboratory"/>
            <person name="Harder C.B."/>
            <person name="Miyauchi S."/>
            <person name="Viragh M."/>
            <person name="Kuo A."/>
            <person name="Thoen E."/>
            <person name="Andreopoulos B."/>
            <person name="Lu D."/>
            <person name="Skrede I."/>
            <person name="Drula E."/>
            <person name="Henrissat B."/>
            <person name="Morin E."/>
            <person name="Kohler A."/>
            <person name="Barry K."/>
            <person name="LaButti K."/>
            <person name="Morin E."/>
            <person name="Salamov A."/>
            <person name="Lipzen A."/>
            <person name="Mereny Z."/>
            <person name="Hegedus B."/>
            <person name="Baldrian P."/>
            <person name="Stursova M."/>
            <person name="Weitz H."/>
            <person name="Taylor A."/>
            <person name="Grigoriev I.V."/>
            <person name="Nagy L.G."/>
            <person name="Martin F."/>
            <person name="Kauserud H."/>
        </authorList>
    </citation>
    <scope>NUCLEOTIDE SEQUENCE</scope>
    <source>
        <strain evidence="1">9144</strain>
    </source>
</reference>
<proteinExistence type="predicted"/>
<sequence>MEGSVCHGNRGSGTAIKQYEAVVQQKGSEKAVRGLWNSRGAVQNHGNSLFGRYKQLGYKRSPRPAGAQAIYLIGKCQGGGGVGYLARDGEEKDFLKHGVTRYHANHDSSLARSEYQKFRLGHLSLLVHLGHLERRCTQPDRHEEIRENNGMFISHAQQTKDFQDVFGKTKMSSKELRHVWHYQRHVRHMCSFTDVAGSEKEGQVIEVKKTVDDH</sequence>
<protein>
    <submittedName>
        <fullName evidence="1">Uncharacterized protein</fullName>
    </submittedName>
</protein>
<keyword evidence="2" id="KW-1185">Reference proteome</keyword>
<name>A0AAD6VTA6_9AGAR</name>